<gene>
    <name evidence="1" type="ORF">GAH_00034</name>
</gene>
<name>A0A0F7IIC9_9EURY</name>
<dbReference type="KEGG" id="gah:GAH_00034"/>
<sequence>MEVVLELDGVCIETAARREYEKLVRYLLNHDDEEKYAKLEFLVEFLERADFHRLRSSGFDGSRRTRVRVSRKDGEFLVEEV</sequence>
<dbReference type="Proteomes" id="UP000034723">
    <property type="component" value="Chromosome"/>
</dbReference>
<protein>
    <submittedName>
        <fullName evidence="1">Uncharacterized protein</fullName>
    </submittedName>
</protein>
<dbReference type="EMBL" id="CP011267">
    <property type="protein sequence ID" value="AKG92605.1"/>
    <property type="molecule type" value="Genomic_DNA"/>
</dbReference>
<dbReference type="STRING" id="113653.GAH_00034"/>
<evidence type="ECO:0000313" key="2">
    <source>
        <dbReference type="Proteomes" id="UP000034723"/>
    </source>
</evidence>
<organism evidence="1 2">
    <name type="scientific">Geoglobus ahangari</name>
    <dbReference type="NCBI Taxonomy" id="113653"/>
    <lineage>
        <taxon>Archaea</taxon>
        <taxon>Methanobacteriati</taxon>
        <taxon>Methanobacteriota</taxon>
        <taxon>Archaeoglobi</taxon>
        <taxon>Archaeoglobales</taxon>
        <taxon>Archaeoglobaceae</taxon>
        <taxon>Geoglobus</taxon>
    </lineage>
</organism>
<evidence type="ECO:0000313" key="1">
    <source>
        <dbReference type="EMBL" id="AKG92605.1"/>
    </source>
</evidence>
<keyword evidence="2" id="KW-1185">Reference proteome</keyword>
<proteinExistence type="predicted"/>
<dbReference type="OrthoDB" id="384259at2157"/>
<dbReference type="AlphaFoldDB" id="A0A0F7IIC9"/>
<accession>A0A0F7IIC9</accession>
<reference evidence="1 2" key="1">
    <citation type="submission" date="2015-04" db="EMBL/GenBank/DDBJ databases">
        <title>The complete genome sequence of the hyperthermophilic, obligate iron-reducing archaeon Geoglobus ahangari strain 234T.</title>
        <authorList>
            <person name="Manzella M.P."/>
            <person name="Holmes D.E."/>
            <person name="Rocheleau J.M."/>
            <person name="Chung A."/>
            <person name="Reguera G."/>
            <person name="Kashefi K."/>
        </authorList>
    </citation>
    <scope>NUCLEOTIDE SEQUENCE [LARGE SCALE GENOMIC DNA]</scope>
    <source>
        <strain evidence="1 2">234</strain>
    </source>
</reference>
<dbReference type="InParanoid" id="A0A0F7IIC9"/>
<dbReference type="HOGENOM" id="CLU_2504777_0_0_2"/>